<name>A0A5B7IAK6_PORTR</name>
<evidence type="ECO:0000313" key="2">
    <source>
        <dbReference type="Proteomes" id="UP000324222"/>
    </source>
</evidence>
<dbReference type="InterPro" id="IPR036188">
    <property type="entry name" value="FAD/NAD-bd_sf"/>
</dbReference>
<accession>A0A5B7IAK6</accession>
<dbReference type="SUPFAM" id="SSF51905">
    <property type="entry name" value="FAD/NAD(P)-binding domain"/>
    <property type="match status" value="1"/>
</dbReference>
<gene>
    <name evidence="1" type="primary">Chdh_1</name>
    <name evidence="1" type="ORF">E2C01_076121</name>
</gene>
<protein>
    <submittedName>
        <fullName evidence="1">Choline dehydrogenase, mitochondrial</fullName>
    </submittedName>
</protein>
<evidence type="ECO:0000313" key="1">
    <source>
        <dbReference type="EMBL" id="MPC81500.1"/>
    </source>
</evidence>
<proteinExistence type="predicted"/>
<dbReference type="Proteomes" id="UP000324222">
    <property type="component" value="Unassembled WGS sequence"/>
</dbReference>
<dbReference type="AlphaFoldDB" id="A0A5B7IAK6"/>
<reference evidence="1 2" key="1">
    <citation type="submission" date="2019-05" db="EMBL/GenBank/DDBJ databases">
        <title>Another draft genome of Portunus trituberculatus and its Hox gene families provides insights of decapod evolution.</title>
        <authorList>
            <person name="Jeong J.-H."/>
            <person name="Song I."/>
            <person name="Kim S."/>
            <person name="Choi T."/>
            <person name="Kim D."/>
            <person name="Ryu S."/>
            <person name="Kim W."/>
        </authorList>
    </citation>
    <scope>NUCLEOTIDE SEQUENCE [LARGE SCALE GENOMIC DNA]</scope>
    <source>
        <tissue evidence="1">Muscle</tissue>
    </source>
</reference>
<sequence>MPVIVSGNTNAPTIMIAEKAADLIKEDWNAVGHEL</sequence>
<dbReference type="EMBL" id="VSRR010057165">
    <property type="protein sequence ID" value="MPC81500.1"/>
    <property type="molecule type" value="Genomic_DNA"/>
</dbReference>
<comment type="caution">
    <text evidence="1">The sequence shown here is derived from an EMBL/GenBank/DDBJ whole genome shotgun (WGS) entry which is preliminary data.</text>
</comment>
<organism evidence="1 2">
    <name type="scientific">Portunus trituberculatus</name>
    <name type="common">Swimming crab</name>
    <name type="synonym">Neptunus trituberculatus</name>
    <dbReference type="NCBI Taxonomy" id="210409"/>
    <lineage>
        <taxon>Eukaryota</taxon>
        <taxon>Metazoa</taxon>
        <taxon>Ecdysozoa</taxon>
        <taxon>Arthropoda</taxon>
        <taxon>Crustacea</taxon>
        <taxon>Multicrustacea</taxon>
        <taxon>Malacostraca</taxon>
        <taxon>Eumalacostraca</taxon>
        <taxon>Eucarida</taxon>
        <taxon>Decapoda</taxon>
        <taxon>Pleocyemata</taxon>
        <taxon>Brachyura</taxon>
        <taxon>Eubrachyura</taxon>
        <taxon>Portunoidea</taxon>
        <taxon>Portunidae</taxon>
        <taxon>Portuninae</taxon>
        <taxon>Portunus</taxon>
    </lineage>
</organism>
<keyword evidence="2" id="KW-1185">Reference proteome</keyword>
<dbReference type="Gene3D" id="3.50.50.60">
    <property type="entry name" value="FAD/NAD(P)-binding domain"/>
    <property type="match status" value="1"/>
</dbReference>